<dbReference type="PANTHER" id="PTHR30250">
    <property type="entry name" value="PST FAMILY PREDICTED COLANIC ACID TRANSPORTER"/>
    <property type="match status" value="1"/>
</dbReference>
<reference evidence="9" key="1">
    <citation type="submission" date="2016-06" db="EMBL/GenBank/DDBJ databases">
        <authorList>
            <person name="Varghese N."/>
            <person name="Submissions Spin"/>
        </authorList>
    </citation>
    <scope>NUCLEOTIDE SEQUENCE [LARGE SCALE GENOMIC DNA]</scope>
    <source>
        <strain evidence="9">DSM 43168</strain>
    </source>
</reference>
<protein>
    <submittedName>
        <fullName evidence="8">Membrane protein involved in the export of O-antigen and teichoic acid</fullName>
    </submittedName>
</protein>
<evidence type="ECO:0000256" key="6">
    <source>
        <dbReference type="SAM" id="MobiDB-lite"/>
    </source>
</evidence>
<dbReference type="PANTHER" id="PTHR30250:SF11">
    <property type="entry name" value="O-ANTIGEN TRANSPORTER-RELATED"/>
    <property type="match status" value="1"/>
</dbReference>
<feature type="transmembrane region" description="Helical" evidence="7">
    <location>
        <begin position="286"/>
        <end position="309"/>
    </location>
</feature>
<feature type="transmembrane region" description="Helical" evidence="7">
    <location>
        <begin position="242"/>
        <end position="265"/>
    </location>
</feature>
<organism evidence="8 9">
    <name type="scientific">Micromonospora carbonacea</name>
    <dbReference type="NCBI Taxonomy" id="47853"/>
    <lineage>
        <taxon>Bacteria</taxon>
        <taxon>Bacillati</taxon>
        <taxon>Actinomycetota</taxon>
        <taxon>Actinomycetes</taxon>
        <taxon>Micromonosporales</taxon>
        <taxon>Micromonosporaceae</taxon>
        <taxon>Micromonospora</taxon>
    </lineage>
</organism>
<dbReference type="EMBL" id="FMCT01000008">
    <property type="protein sequence ID" value="SCF31809.1"/>
    <property type="molecule type" value="Genomic_DNA"/>
</dbReference>
<keyword evidence="3 7" id="KW-0812">Transmembrane</keyword>
<evidence type="ECO:0000256" key="7">
    <source>
        <dbReference type="SAM" id="Phobius"/>
    </source>
</evidence>
<dbReference type="InterPro" id="IPR050833">
    <property type="entry name" value="Poly_Biosynth_Transport"/>
</dbReference>
<dbReference type="AlphaFoldDB" id="A0A1C4ZFT3"/>
<proteinExistence type="predicted"/>
<evidence type="ECO:0000256" key="1">
    <source>
        <dbReference type="ARBA" id="ARBA00004651"/>
    </source>
</evidence>
<feature type="region of interest" description="Disordered" evidence="6">
    <location>
        <begin position="416"/>
        <end position="449"/>
    </location>
</feature>
<evidence type="ECO:0000256" key="3">
    <source>
        <dbReference type="ARBA" id="ARBA00022692"/>
    </source>
</evidence>
<feature type="transmembrane region" description="Helical" evidence="7">
    <location>
        <begin position="46"/>
        <end position="67"/>
    </location>
</feature>
<feature type="transmembrane region" description="Helical" evidence="7">
    <location>
        <begin position="212"/>
        <end position="230"/>
    </location>
</feature>
<feature type="transmembrane region" description="Helical" evidence="7">
    <location>
        <begin position="87"/>
        <end position="107"/>
    </location>
</feature>
<accession>A0A1C4ZFT3</accession>
<evidence type="ECO:0000256" key="2">
    <source>
        <dbReference type="ARBA" id="ARBA00022475"/>
    </source>
</evidence>
<keyword evidence="9" id="KW-1185">Reference proteome</keyword>
<keyword evidence="5 7" id="KW-0472">Membrane</keyword>
<gene>
    <name evidence="8" type="ORF">GA0070563_108131</name>
</gene>
<feature type="transmembrane region" description="Helical" evidence="7">
    <location>
        <begin position="362"/>
        <end position="380"/>
    </location>
</feature>
<sequence length="449" mass="45973">MANPAPGGRWSGLSRVSWFLAGLAMTSLAQWTIVTVLARAGSPGLVGQYALGLAVGAPVVLVCGLGLQPVLVTDVAGRFTFHEYLRLRLAGMAVALLAIGVVAYAMGSGGGPVVLLVGVAKALDAVGEIYFGILQRRRAMRTVGLSMALNAALSVVVTTGLLLATGSVAVAALGSVAGSALGSVGYPRWVVRPDLRGAAGAGGWAALRRQRRLVVTALPVGFAYSLTSFTGNVPMYVVQHELGAQALGVFAALSYATMGANLLYAAMYQVLLHRMAELAGAGRLRALRGLVVRLVLGALLFGLAGALVARLAGEVVLGLLYGRDYSRHWPVLVVLALGIGASGALYFVNAALLALHRFQHHLTATLPTLGLVAAASLLLVPRHGLIGAASAAVLALVVEAVTKTLLLRHALARAVGGPGTPPPGDGEPRDRPAAGPAPPERSNVPKVTI</sequence>
<keyword evidence="4 7" id="KW-1133">Transmembrane helix</keyword>
<feature type="transmembrane region" description="Helical" evidence="7">
    <location>
        <begin position="386"/>
        <end position="406"/>
    </location>
</feature>
<feature type="transmembrane region" description="Helical" evidence="7">
    <location>
        <begin position="18"/>
        <end position="40"/>
    </location>
</feature>
<evidence type="ECO:0000313" key="8">
    <source>
        <dbReference type="EMBL" id="SCF31809.1"/>
    </source>
</evidence>
<keyword evidence="2" id="KW-1003">Cell membrane</keyword>
<dbReference type="GO" id="GO:0005886">
    <property type="term" value="C:plasma membrane"/>
    <property type="evidence" value="ECO:0007669"/>
    <property type="project" value="UniProtKB-SubCell"/>
</dbReference>
<evidence type="ECO:0000313" key="9">
    <source>
        <dbReference type="Proteomes" id="UP000183585"/>
    </source>
</evidence>
<dbReference type="Proteomes" id="UP000183585">
    <property type="component" value="Unassembled WGS sequence"/>
</dbReference>
<comment type="subcellular location">
    <subcellularLocation>
        <location evidence="1">Cell membrane</location>
        <topology evidence="1">Multi-pass membrane protein</topology>
    </subcellularLocation>
</comment>
<feature type="transmembrane region" description="Helical" evidence="7">
    <location>
        <begin position="170"/>
        <end position="191"/>
    </location>
</feature>
<feature type="transmembrane region" description="Helical" evidence="7">
    <location>
        <begin position="113"/>
        <end position="131"/>
    </location>
</feature>
<evidence type="ECO:0000256" key="4">
    <source>
        <dbReference type="ARBA" id="ARBA00022989"/>
    </source>
</evidence>
<evidence type="ECO:0000256" key="5">
    <source>
        <dbReference type="ARBA" id="ARBA00023136"/>
    </source>
</evidence>
<feature type="transmembrane region" description="Helical" evidence="7">
    <location>
        <begin position="329"/>
        <end position="355"/>
    </location>
</feature>
<feature type="transmembrane region" description="Helical" evidence="7">
    <location>
        <begin position="143"/>
        <end position="164"/>
    </location>
</feature>
<name>A0A1C4ZFT3_9ACTN</name>
<dbReference type="RefSeq" id="WP_141723854.1">
    <property type="nucleotide sequence ID" value="NZ_FMCT01000008.1"/>
</dbReference>